<feature type="transmembrane region" description="Helical" evidence="6">
    <location>
        <begin position="140"/>
        <end position="160"/>
    </location>
</feature>
<evidence type="ECO:0000256" key="6">
    <source>
        <dbReference type="SAM" id="Phobius"/>
    </source>
</evidence>
<evidence type="ECO:0000313" key="8">
    <source>
        <dbReference type="EMBL" id="BBD98638.1"/>
    </source>
</evidence>
<dbReference type="PANTHER" id="PTHR42709:SF6">
    <property type="entry name" value="UNDECAPRENYL PHOSPHATE TRANSPORTER A"/>
    <property type="match status" value="1"/>
</dbReference>
<dbReference type="EMBL" id="AP018664">
    <property type="protein sequence ID" value="BBD98638.1"/>
    <property type="molecule type" value="Genomic_DNA"/>
</dbReference>
<dbReference type="GO" id="GO:0005886">
    <property type="term" value="C:plasma membrane"/>
    <property type="evidence" value="ECO:0007669"/>
    <property type="project" value="UniProtKB-SubCell"/>
</dbReference>
<keyword evidence="3 6" id="KW-0812">Transmembrane</keyword>
<evidence type="ECO:0000256" key="5">
    <source>
        <dbReference type="ARBA" id="ARBA00023136"/>
    </source>
</evidence>
<reference evidence="8 9" key="1">
    <citation type="submission" date="2018-05" db="EMBL/GenBank/DDBJ databases">
        <title>Complete Genome Sequence of the Nonylphenol-Degrading Bacterium Sphingobium amiense DSM 16289T.</title>
        <authorList>
            <person name="Ootsuka M."/>
            <person name="Nishizawa T."/>
            <person name="Ohta H."/>
        </authorList>
    </citation>
    <scope>NUCLEOTIDE SEQUENCE [LARGE SCALE GENOMIC DNA]</scope>
    <source>
        <strain evidence="8 9">DSM 16289</strain>
    </source>
</reference>
<dbReference type="AlphaFoldDB" id="A0A494W615"/>
<evidence type="ECO:0000256" key="1">
    <source>
        <dbReference type="ARBA" id="ARBA00004651"/>
    </source>
</evidence>
<accession>A0A494W615</accession>
<protein>
    <submittedName>
        <fullName evidence="8">DedA family protein</fullName>
    </submittedName>
</protein>
<dbReference type="InterPro" id="IPR051311">
    <property type="entry name" value="DedA_domain"/>
</dbReference>
<evidence type="ECO:0000256" key="4">
    <source>
        <dbReference type="ARBA" id="ARBA00022989"/>
    </source>
</evidence>
<keyword evidence="5 6" id="KW-0472">Membrane</keyword>
<dbReference type="InterPro" id="IPR032816">
    <property type="entry name" value="VTT_dom"/>
</dbReference>
<feature type="transmembrane region" description="Helical" evidence="6">
    <location>
        <begin position="111"/>
        <end position="133"/>
    </location>
</feature>
<evidence type="ECO:0000259" key="7">
    <source>
        <dbReference type="Pfam" id="PF09335"/>
    </source>
</evidence>
<gene>
    <name evidence="8" type="ORF">SAMIE_1021390</name>
</gene>
<evidence type="ECO:0000256" key="3">
    <source>
        <dbReference type="ARBA" id="ARBA00022692"/>
    </source>
</evidence>
<evidence type="ECO:0000313" key="9">
    <source>
        <dbReference type="Proteomes" id="UP000279959"/>
    </source>
</evidence>
<keyword evidence="2" id="KW-1003">Cell membrane</keyword>
<dbReference type="KEGG" id="sami:SAMIE_1021390"/>
<dbReference type="Pfam" id="PF09335">
    <property type="entry name" value="VTT_dom"/>
    <property type="match status" value="1"/>
</dbReference>
<comment type="subcellular location">
    <subcellularLocation>
        <location evidence="1">Cell membrane</location>
        <topology evidence="1">Multi-pass membrane protein</topology>
    </subcellularLocation>
</comment>
<feature type="domain" description="VTT" evidence="7">
    <location>
        <begin position="30"/>
        <end position="160"/>
    </location>
</feature>
<keyword evidence="9" id="KW-1185">Reference proteome</keyword>
<proteinExistence type="predicted"/>
<name>A0A494W615_9SPHN</name>
<evidence type="ECO:0000256" key="2">
    <source>
        <dbReference type="ARBA" id="ARBA00022475"/>
    </source>
</evidence>
<dbReference type="Proteomes" id="UP000279959">
    <property type="component" value="Chromosome"/>
</dbReference>
<organism evidence="8 9">
    <name type="scientific">Sphingobium amiense</name>
    <dbReference type="NCBI Taxonomy" id="135719"/>
    <lineage>
        <taxon>Bacteria</taxon>
        <taxon>Pseudomonadati</taxon>
        <taxon>Pseudomonadota</taxon>
        <taxon>Alphaproteobacteria</taxon>
        <taxon>Sphingomonadales</taxon>
        <taxon>Sphingomonadaceae</taxon>
        <taxon>Sphingobium</taxon>
    </lineage>
</organism>
<feature type="transmembrane region" description="Helical" evidence="6">
    <location>
        <begin position="52"/>
        <end position="71"/>
    </location>
</feature>
<dbReference type="PANTHER" id="PTHR42709">
    <property type="entry name" value="ALKALINE PHOSPHATASE LIKE PROTEIN"/>
    <property type="match status" value="1"/>
</dbReference>
<keyword evidence="4 6" id="KW-1133">Transmembrane helix</keyword>
<sequence>MTDWVLRLIDAGGYWGIGFLMVLENVFPPIPSELIMGIGGIRVGQGRMAMEWLLLAGTVGTTVGNYFWYLVGHILGFARLKPLVDRYGRWATLEWKDVEALDRLFGKYGQIVVFVFRFMPAFRTMVSLPAGLFRMGHVRFLLWTAAGALIWNVILAYAGYFLGKAFRNIDAYLGPVTTAFIVAAVIAYLWRLATWRPAAPRS</sequence>
<feature type="transmembrane region" description="Helical" evidence="6">
    <location>
        <begin position="172"/>
        <end position="193"/>
    </location>
</feature>
<dbReference type="RefSeq" id="WP_066700428.1">
    <property type="nucleotide sequence ID" value="NZ_AP018664.1"/>
</dbReference>